<feature type="domain" description="Myb-like" evidence="2">
    <location>
        <begin position="745"/>
        <end position="791"/>
    </location>
</feature>
<dbReference type="SUPFAM" id="SSF46689">
    <property type="entry name" value="Homeodomain-like"/>
    <property type="match status" value="1"/>
</dbReference>
<name>D8UH45_VOLCA</name>
<dbReference type="InterPro" id="IPR001005">
    <property type="entry name" value="SANT/Myb"/>
</dbReference>
<proteinExistence type="predicted"/>
<dbReference type="SMART" id="SM00717">
    <property type="entry name" value="SANT"/>
    <property type="match status" value="2"/>
</dbReference>
<dbReference type="PANTHER" id="PTHR46993">
    <property type="entry name" value="MYB TRANSCRIPTION FACTOR"/>
    <property type="match status" value="1"/>
</dbReference>
<dbReference type="AlphaFoldDB" id="D8UH45"/>
<evidence type="ECO:0000259" key="2">
    <source>
        <dbReference type="PROSITE" id="PS50090"/>
    </source>
</evidence>
<feature type="non-terminal residue" evidence="3">
    <location>
        <position position="1041"/>
    </location>
</feature>
<dbReference type="EMBL" id="GL378404">
    <property type="protein sequence ID" value="EFJ40939.1"/>
    <property type="molecule type" value="Genomic_DNA"/>
</dbReference>
<dbReference type="OrthoDB" id="552263at2759"/>
<feature type="compositionally biased region" description="Low complexity" evidence="1">
    <location>
        <begin position="528"/>
        <end position="545"/>
    </location>
</feature>
<protein>
    <recommendedName>
        <fullName evidence="2">Myb-like domain-containing protein</fullName>
    </recommendedName>
</protein>
<feature type="compositionally biased region" description="Low complexity" evidence="1">
    <location>
        <begin position="248"/>
        <end position="258"/>
    </location>
</feature>
<dbReference type="PROSITE" id="PS50090">
    <property type="entry name" value="MYB_LIKE"/>
    <property type="match status" value="1"/>
</dbReference>
<feature type="region of interest" description="Disordered" evidence="1">
    <location>
        <begin position="690"/>
        <end position="738"/>
    </location>
</feature>
<gene>
    <name evidence="3" type="ORF">VOLCADRAFT_99154</name>
</gene>
<dbReference type="Pfam" id="PF00249">
    <property type="entry name" value="Myb_DNA-binding"/>
    <property type="match status" value="1"/>
</dbReference>
<sequence length="1041" mass="106764">MDQQTLKGPLGEEPVLLFFREHTDVPFSFVCPLSYQLLSDPVQDPDAEDDESPMEREPFETYQQQYGVRPGTGLPPMAELETLSTPPAKRARLSEVHAAAALQPLPSWLANAVRHCGAVPGDDDGGEGRPLLSITVGIPRTFFCPLSRVIMRDPAYNRYDVYPTLERSALVAYVERFGKHPWSATAFGTSGRGSSGGRPAAAPSGMRQPTARWVLATAAATAAPSSALPRSGGGSGDGGGGARRAVEGRAVAAATGTESGACGTPPLRSGSNPTLSDPGRVQQQPGGGRGSTTTPLSLQAGNCHVQQQQRQQASQMSSLVAVSTAAAAIATAAAHAPPEQLSSAPELQLQPPAPQLPILQPAVAVAAAGAITPGIQHVVHRHQHKQPAATGLVAGRAAVVAGGSPIRNGGGGSGAVGAVGAAGMPEVAAGSQGDGWGPEPSEAVNEEDKGSPAPGLIAVKIELGPAEDHMVMQHPPGFIWTQGPAAAMIPAAGAAIVVDCGGGGGGGIGGFAGAGGGRSSDLVDLTMGTSSTSSSSGGRTSSSGGDIPSSHEGRTETAAATATSEGEVDRGEHQQGQRSGAAALASAADGSGSGTSLVLDGGLSHPGRGMARALTSPLGLVPLAGTTAGAAGEPSAIRHTLVAPAVEEDEAAEVVDAAAAAAEPAEVTSVQLRAAAEAAVAQFGAGWYPQDSAEAEGPDPAAGADMELDEGGVAGGYGGAEEGGEAGTTPGPASTDAGRRRYRFFSPEELEALVSGVEEYGENNWAAVKASRPQLVRRTEGGIMQKWRALVKYAEQGWTTGRSLPPLDLQARINALQCLAPPPPPALPPLPAPPPPPPPAPIAACVPQVPGSAVVPVPLNQQSPAWQPVGAQLGENGYSRLYSQQEVEALVGGVLQYGCNWGMILAKCPELRNRNKYSLRYKWDNLCAVVSSGRWDCYRGEVLSGELRNKVAEALAVWGRRGPLGGGKCGRGTSLVVPDHLVAELYGKNVVREKVKVQVRLNGILLPEVYDAVLRRFSARRQYMLVQCSSLRWAVEEQGRL</sequence>
<accession>D8UH45</accession>
<organism evidence="4">
    <name type="scientific">Volvox carteri f. nagariensis</name>
    <dbReference type="NCBI Taxonomy" id="3068"/>
    <lineage>
        <taxon>Eukaryota</taxon>
        <taxon>Viridiplantae</taxon>
        <taxon>Chlorophyta</taxon>
        <taxon>core chlorophytes</taxon>
        <taxon>Chlorophyceae</taxon>
        <taxon>CS clade</taxon>
        <taxon>Chlamydomonadales</taxon>
        <taxon>Volvocaceae</taxon>
        <taxon>Volvox</taxon>
    </lineage>
</organism>
<dbReference type="InParanoid" id="D8UH45"/>
<feature type="compositionally biased region" description="Gly residues" evidence="1">
    <location>
        <begin position="231"/>
        <end position="242"/>
    </location>
</feature>
<dbReference type="InterPro" id="IPR009057">
    <property type="entry name" value="Homeodomain-like_sf"/>
</dbReference>
<feature type="region of interest" description="Disordered" evidence="1">
    <location>
        <begin position="522"/>
        <end position="588"/>
    </location>
</feature>
<evidence type="ECO:0000313" key="3">
    <source>
        <dbReference type="EMBL" id="EFJ40939.1"/>
    </source>
</evidence>
<dbReference type="RefSeq" id="XP_002958006.1">
    <property type="nucleotide sequence ID" value="XM_002957960.1"/>
</dbReference>
<dbReference type="GeneID" id="9623119"/>
<dbReference type="KEGG" id="vcn:VOLCADRAFT_99154"/>
<evidence type="ECO:0000256" key="1">
    <source>
        <dbReference type="SAM" id="MobiDB-lite"/>
    </source>
</evidence>
<reference evidence="3 4" key="1">
    <citation type="journal article" date="2010" name="Science">
        <title>Genomic analysis of organismal complexity in the multicellular green alga Volvox carteri.</title>
        <authorList>
            <person name="Prochnik S.E."/>
            <person name="Umen J."/>
            <person name="Nedelcu A.M."/>
            <person name="Hallmann A."/>
            <person name="Miller S.M."/>
            <person name="Nishii I."/>
            <person name="Ferris P."/>
            <person name="Kuo A."/>
            <person name="Mitros T."/>
            <person name="Fritz-Laylin L.K."/>
            <person name="Hellsten U."/>
            <person name="Chapman J."/>
            <person name="Simakov O."/>
            <person name="Rensing S.A."/>
            <person name="Terry A."/>
            <person name="Pangilinan J."/>
            <person name="Kapitonov V."/>
            <person name="Jurka J."/>
            <person name="Salamov A."/>
            <person name="Shapiro H."/>
            <person name="Schmutz J."/>
            <person name="Grimwood J."/>
            <person name="Lindquist E."/>
            <person name="Lucas S."/>
            <person name="Grigoriev I.V."/>
            <person name="Schmitt R."/>
            <person name="Kirk D."/>
            <person name="Rokhsar D.S."/>
        </authorList>
    </citation>
    <scope>NUCLEOTIDE SEQUENCE [LARGE SCALE GENOMIC DNA]</scope>
    <source>
        <strain evidence="4">f. Nagariensis / Eve</strain>
    </source>
</reference>
<keyword evidence="4" id="KW-1185">Reference proteome</keyword>
<feature type="region of interest" description="Disordered" evidence="1">
    <location>
        <begin position="184"/>
        <end position="207"/>
    </location>
</feature>
<feature type="region of interest" description="Disordered" evidence="1">
    <location>
        <begin position="428"/>
        <end position="453"/>
    </location>
</feature>
<feature type="compositionally biased region" description="Low complexity" evidence="1">
    <location>
        <begin position="556"/>
        <end position="565"/>
    </location>
</feature>
<evidence type="ECO:0000313" key="4">
    <source>
        <dbReference type="Proteomes" id="UP000001058"/>
    </source>
</evidence>
<dbReference type="CDD" id="cd11660">
    <property type="entry name" value="SANT_TRF"/>
    <property type="match status" value="1"/>
</dbReference>
<dbReference type="Gene3D" id="1.10.246.220">
    <property type="match status" value="2"/>
</dbReference>
<feature type="region of interest" description="Disordered" evidence="1">
    <location>
        <begin position="222"/>
        <end position="297"/>
    </location>
</feature>
<feature type="compositionally biased region" description="Gly residues" evidence="1">
    <location>
        <begin position="712"/>
        <end position="721"/>
    </location>
</feature>
<feature type="compositionally biased region" description="Low complexity" evidence="1">
    <location>
        <begin position="579"/>
        <end position="588"/>
    </location>
</feature>
<dbReference type="PANTHER" id="PTHR46993:SF7">
    <property type="entry name" value="MYB-LIKE HTH TRANSCRIPTIONAL REGULATOR FAMILY PROTEIN"/>
    <property type="match status" value="1"/>
</dbReference>
<dbReference type="Proteomes" id="UP000001058">
    <property type="component" value="Unassembled WGS sequence"/>
</dbReference>